<dbReference type="Gene3D" id="1.10.8.60">
    <property type="match status" value="1"/>
</dbReference>
<dbReference type="InterPro" id="IPR009057">
    <property type="entry name" value="Homeodomain-like_sf"/>
</dbReference>
<dbReference type="GO" id="GO:0006355">
    <property type="term" value="P:regulation of DNA-templated transcription"/>
    <property type="evidence" value="ECO:0007669"/>
    <property type="project" value="InterPro"/>
</dbReference>
<dbReference type="InterPro" id="IPR002197">
    <property type="entry name" value="HTH_Fis"/>
</dbReference>
<dbReference type="PANTHER" id="PTHR32071:SF119">
    <property type="entry name" value="SIGMA L-DEPENDENT TRANSCRIPTIONAL REGULATOR YPLP-RELATED"/>
    <property type="match status" value="1"/>
</dbReference>
<keyword evidence="2" id="KW-0067">ATP-binding</keyword>
<dbReference type="RefSeq" id="WP_088259755.1">
    <property type="nucleotide sequence ID" value="NZ_NIDE01000017.1"/>
</dbReference>
<dbReference type="Pfam" id="PF25601">
    <property type="entry name" value="AAA_lid_14"/>
    <property type="match status" value="1"/>
</dbReference>
<evidence type="ECO:0000313" key="9">
    <source>
        <dbReference type="Proteomes" id="UP000214646"/>
    </source>
</evidence>
<dbReference type="InterPro" id="IPR058031">
    <property type="entry name" value="AAA_lid_NorR"/>
</dbReference>
<dbReference type="SUPFAM" id="SSF52540">
    <property type="entry name" value="P-loop containing nucleoside triphosphate hydrolases"/>
    <property type="match status" value="1"/>
</dbReference>
<feature type="domain" description="Response regulatory" evidence="7">
    <location>
        <begin position="10"/>
        <end position="124"/>
    </location>
</feature>
<keyword evidence="9" id="KW-1185">Reference proteome</keyword>
<dbReference type="SMART" id="SM00382">
    <property type="entry name" value="AAA"/>
    <property type="match status" value="1"/>
</dbReference>
<dbReference type="Gene3D" id="3.40.50.300">
    <property type="entry name" value="P-loop containing nucleotide triphosphate hydrolases"/>
    <property type="match status" value="1"/>
</dbReference>
<dbReference type="SMART" id="SM00448">
    <property type="entry name" value="REC"/>
    <property type="match status" value="1"/>
</dbReference>
<dbReference type="Pfam" id="PF00158">
    <property type="entry name" value="Sigma54_activat"/>
    <property type="match status" value="1"/>
</dbReference>
<protein>
    <submittedName>
        <fullName evidence="8">Response regulator of zinc sigma-54-dependent two-component system</fullName>
    </submittedName>
</protein>
<dbReference type="PANTHER" id="PTHR32071">
    <property type="entry name" value="TRANSCRIPTIONAL REGULATORY PROTEIN"/>
    <property type="match status" value="1"/>
</dbReference>
<dbReference type="Gene3D" id="1.10.10.60">
    <property type="entry name" value="Homeodomain-like"/>
    <property type="match status" value="1"/>
</dbReference>
<dbReference type="PROSITE" id="PS50045">
    <property type="entry name" value="SIGMA54_INTERACT_4"/>
    <property type="match status" value="1"/>
</dbReference>
<reference evidence="9" key="1">
    <citation type="submission" date="2017-06" db="EMBL/GenBank/DDBJ databases">
        <title>Genome analysis of Fimbriiglobus ruber SP5, the first member of the order Planctomycetales with confirmed chitinolytic capability.</title>
        <authorList>
            <person name="Ravin N.V."/>
            <person name="Rakitin A.L."/>
            <person name="Ivanova A.A."/>
            <person name="Beletsky A.V."/>
            <person name="Kulichevskaya I.S."/>
            <person name="Mardanov A.V."/>
            <person name="Dedysh S.N."/>
        </authorList>
    </citation>
    <scope>NUCLEOTIDE SEQUENCE [LARGE SCALE GENOMIC DNA]</scope>
    <source>
        <strain evidence="9">SP5</strain>
    </source>
</reference>
<dbReference type="GO" id="GO:0043565">
    <property type="term" value="F:sequence-specific DNA binding"/>
    <property type="evidence" value="ECO:0007669"/>
    <property type="project" value="InterPro"/>
</dbReference>
<evidence type="ECO:0000256" key="2">
    <source>
        <dbReference type="ARBA" id="ARBA00022840"/>
    </source>
</evidence>
<dbReference type="InterPro" id="IPR027417">
    <property type="entry name" value="P-loop_NTPase"/>
</dbReference>
<dbReference type="InterPro" id="IPR003593">
    <property type="entry name" value="AAA+_ATPase"/>
</dbReference>
<comment type="caution">
    <text evidence="8">The sequence shown here is derived from an EMBL/GenBank/DDBJ whole genome shotgun (WGS) entry which is preliminary data.</text>
</comment>
<dbReference type="AlphaFoldDB" id="A0A225DKY0"/>
<evidence type="ECO:0000259" key="7">
    <source>
        <dbReference type="PROSITE" id="PS50110"/>
    </source>
</evidence>
<feature type="modified residue" description="4-aspartylphosphate" evidence="5">
    <location>
        <position position="59"/>
    </location>
</feature>
<dbReference type="CDD" id="cd00009">
    <property type="entry name" value="AAA"/>
    <property type="match status" value="1"/>
</dbReference>
<dbReference type="SUPFAM" id="SSF46689">
    <property type="entry name" value="Homeodomain-like"/>
    <property type="match status" value="1"/>
</dbReference>
<dbReference type="InterPro" id="IPR011006">
    <property type="entry name" value="CheY-like_superfamily"/>
</dbReference>
<dbReference type="PROSITE" id="PS00675">
    <property type="entry name" value="SIGMA54_INTERACT_1"/>
    <property type="match status" value="1"/>
</dbReference>
<organism evidence="8 9">
    <name type="scientific">Fimbriiglobus ruber</name>
    <dbReference type="NCBI Taxonomy" id="1908690"/>
    <lineage>
        <taxon>Bacteria</taxon>
        <taxon>Pseudomonadati</taxon>
        <taxon>Planctomycetota</taxon>
        <taxon>Planctomycetia</taxon>
        <taxon>Gemmatales</taxon>
        <taxon>Gemmataceae</taxon>
        <taxon>Fimbriiglobus</taxon>
    </lineage>
</organism>
<keyword evidence="4" id="KW-0804">Transcription</keyword>
<keyword evidence="3" id="KW-0805">Transcription regulation</keyword>
<proteinExistence type="predicted"/>
<dbReference type="InterPro" id="IPR001789">
    <property type="entry name" value="Sig_transdc_resp-reg_receiver"/>
</dbReference>
<evidence type="ECO:0000256" key="5">
    <source>
        <dbReference type="PROSITE-ProRule" id="PRU00169"/>
    </source>
</evidence>
<evidence type="ECO:0000313" key="8">
    <source>
        <dbReference type="EMBL" id="OWK36807.1"/>
    </source>
</evidence>
<evidence type="ECO:0000259" key="6">
    <source>
        <dbReference type="PROSITE" id="PS50045"/>
    </source>
</evidence>
<keyword evidence="1" id="KW-0547">Nucleotide-binding</keyword>
<evidence type="ECO:0000256" key="1">
    <source>
        <dbReference type="ARBA" id="ARBA00022741"/>
    </source>
</evidence>
<dbReference type="EMBL" id="NIDE01000017">
    <property type="protein sequence ID" value="OWK36807.1"/>
    <property type="molecule type" value="Genomic_DNA"/>
</dbReference>
<dbReference type="Proteomes" id="UP000214646">
    <property type="component" value="Unassembled WGS sequence"/>
</dbReference>
<gene>
    <name evidence="8" type="ORF">FRUB_09370</name>
</gene>
<evidence type="ECO:0000256" key="3">
    <source>
        <dbReference type="ARBA" id="ARBA00023015"/>
    </source>
</evidence>
<accession>A0A225DKY0</accession>
<dbReference type="GO" id="GO:0005524">
    <property type="term" value="F:ATP binding"/>
    <property type="evidence" value="ECO:0007669"/>
    <property type="project" value="UniProtKB-KW"/>
</dbReference>
<dbReference type="Gene3D" id="3.40.50.2300">
    <property type="match status" value="1"/>
</dbReference>
<dbReference type="GO" id="GO:0000160">
    <property type="term" value="P:phosphorelay signal transduction system"/>
    <property type="evidence" value="ECO:0007669"/>
    <property type="project" value="InterPro"/>
</dbReference>
<name>A0A225DKY0_9BACT</name>
<dbReference type="Pfam" id="PF02954">
    <property type="entry name" value="HTH_8"/>
    <property type="match status" value="1"/>
</dbReference>
<dbReference type="PROSITE" id="PS50110">
    <property type="entry name" value="RESPONSE_REGULATORY"/>
    <property type="match status" value="1"/>
</dbReference>
<sequence length="459" mass="50325">MSARTTPLATILVVDDEPIIRETLAEFLHQEGFAVVAVGTGEEAVARAAEQRFDVLLCDVNLPGWDGIEVMERVAKVCPETFVMLITAYATVETAVEAFQKGAHDYLMKPIILHEVGGKIRRLIRTRDVFRENQWLRRELSRTEDGGGEMVVGRSPAMRQALDLARKVGPTSSTVLILGESGTGKELLARAVHCHAQAAKPTGGRFIAVNCAAIPHDLLENQLFGHRRGAFTGADKDAPGIFAHAGPGTVFLDEIGELPLGTQAKLLRAIEQKEVFPVGANEPSRVEARVLAATNKDLAKEAAEGRFREDLFYRLNVVSIKLPPLRERREDLPDLIEFLLAKHARSMGKKMTGVSHEAMQLLLAHPWRGNVRELDNALQRALILGDGPLVSPSDLPPDIAPQPADPFGVNDLGTAVERFERLHIERILRAAPDKREAAKMLGIGLSSLYRKIEQYGIGV</sequence>
<dbReference type="OrthoDB" id="9807827at2"/>
<dbReference type="SUPFAM" id="SSF52172">
    <property type="entry name" value="CheY-like"/>
    <property type="match status" value="1"/>
</dbReference>
<feature type="domain" description="Sigma-54 factor interaction" evidence="6">
    <location>
        <begin position="151"/>
        <end position="383"/>
    </location>
</feature>
<dbReference type="InterPro" id="IPR002078">
    <property type="entry name" value="Sigma_54_int"/>
</dbReference>
<dbReference type="InterPro" id="IPR025662">
    <property type="entry name" value="Sigma_54_int_dom_ATP-bd_1"/>
</dbReference>
<dbReference type="FunFam" id="3.40.50.300:FF:000006">
    <property type="entry name" value="DNA-binding transcriptional regulator NtrC"/>
    <property type="match status" value="1"/>
</dbReference>
<evidence type="ECO:0000256" key="4">
    <source>
        <dbReference type="ARBA" id="ARBA00023163"/>
    </source>
</evidence>
<dbReference type="Pfam" id="PF00072">
    <property type="entry name" value="Response_reg"/>
    <property type="match status" value="1"/>
</dbReference>
<keyword evidence="5" id="KW-0597">Phosphoprotein</keyword>